<keyword evidence="1" id="KW-0812">Transmembrane</keyword>
<organism evidence="2 3">
    <name type="scientific">Edhazardia aedis (strain USNM 41457)</name>
    <name type="common">Microsporidian parasite</name>
    <dbReference type="NCBI Taxonomy" id="1003232"/>
    <lineage>
        <taxon>Eukaryota</taxon>
        <taxon>Fungi</taxon>
        <taxon>Fungi incertae sedis</taxon>
        <taxon>Microsporidia</taxon>
        <taxon>Edhazardia</taxon>
    </lineage>
</organism>
<sequence length="100" mass="11596">MQNTKRLDNHICFVKKNIQKFLNKTRFYGLLCNSNIFIVEKTSKINCIIFVFFQKISSPPLYILLNISNKFKCVPAISSIYIGLKILSFMFPTILTQSPL</sequence>
<evidence type="ECO:0000256" key="1">
    <source>
        <dbReference type="SAM" id="Phobius"/>
    </source>
</evidence>
<accession>J9D003</accession>
<evidence type="ECO:0000313" key="2">
    <source>
        <dbReference type="EMBL" id="EJW01191.1"/>
    </source>
</evidence>
<proteinExistence type="predicted"/>
<name>J9D003_EDHAE</name>
<keyword evidence="1" id="KW-1133">Transmembrane helix</keyword>
<keyword evidence="3" id="KW-1185">Reference proteome</keyword>
<gene>
    <name evidence="2" type="ORF">EDEG_04067</name>
</gene>
<evidence type="ECO:0000313" key="3">
    <source>
        <dbReference type="Proteomes" id="UP000003163"/>
    </source>
</evidence>
<reference evidence="3" key="2">
    <citation type="submission" date="2015-07" db="EMBL/GenBank/DDBJ databases">
        <title>Contrasting host-pathogen interactions and genome evolution in two generalist and specialist microsporidian pathogens of mosquitoes.</title>
        <authorList>
            <consortium name="The Broad Institute Genomics Platform"/>
            <consortium name="The Broad Institute Genome Sequencing Center for Infectious Disease"/>
            <person name="Cuomo C.A."/>
            <person name="Sanscrainte N.D."/>
            <person name="Goldberg J.M."/>
            <person name="Heiman D."/>
            <person name="Young S."/>
            <person name="Zeng Q."/>
            <person name="Becnel J.J."/>
            <person name="Birren B.W."/>
        </authorList>
    </citation>
    <scope>NUCLEOTIDE SEQUENCE [LARGE SCALE GENOMIC DNA]</scope>
    <source>
        <strain evidence="3">USNM 41457</strain>
    </source>
</reference>
<dbReference type="InParanoid" id="J9D003"/>
<dbReference type="VEuPathDB" id="MicrosporidiaDB:EDEG_04067"/>
<dbReference type="HOGENOM" id="CLU_2306079_0_0_1"/>
<feature type="transmembrane region" description="Helical" evidence="1">
    <location>
        <begin position="73"/>
        <end position="95"/>
    </location>
</feature>
<dbReference type="EMBL" id="AFBI03000234">
    <property type="protein sequence ID" value="EJW01191.1"/>
    <property type="molecule type" value="Genomic_DNA"/>
</dbReference>
<keyword evidence="1" id="KW-0472">Membrane</keyword>
<protein>
    <submittedName>
        <fullName evidence="2">Uncharacterized protein</fullName>
    </submittedName>
</protein>
<dbReference type="AlphaFoldDB" id="J9D003"/>
<comment type="caution">
    <text evidence="2">The sequence shown here is derived from an EMBL/GenBank/DDBJ whole genome shotgun (WGS) entry which is preliminary data.</text>
</comment>
<reference evidence="2 3" key="1">
    <citation type="submission" date="2011-08" db="EMBL/GenBank/DDBJ databases">
        <authorList>
            <person name="Liu Z.J."/>
            <person name="Shi F.L."/>
            <person name="Lu J.Q."/>
            <person name="Li M."/>
            <person name="Wang Z.L."/>
        </authorList>
    </citation>
    <scope>NUCLEOTIDE SEQUENCE [LARGE SCALE GENOMIC DNA]</scope>
    <source>
        <strain evidence="2 3">USNM 41457</strain>
    </source>
</reference>
<dbReference type="Proteomes" id="UP000003163">
    <property type="component" value="Unassembled WGS sequence"/>
</dbReference>